<comment type="caution">
    <text evidence="3">The sequence shown here is derived from an EMBL/GenBank/DDBJ whole genome shotgun (WGS) entry which is preliminary data.</text>
</comment>
<dbReference type="Gene3D" id="3.40.50.1820">
    <property type="entry name" value="alpha/beta hydrolase"/>
    <property type="match status" value="1"/>
</dbReference>
<dbReference type="GO" id="GO:0052689">
    <property type="term" value="F:carboxylic ester hydrolase activity"/>
    <property type="evidence" value="ECO:0007669"/>
    <property type="project" value="TreeGrafter"/>
</dbReference>
<keyword evidence="4" id="KW-1185">Reference proteome</keyword>
<dbReference type="Proteomes" id="UP001489004">
    <property type="component" value="Unassembled WGS sequence"/>
</dbReference>
<dbReference type="PANTHER" id="PTHR10655:SF67">
    <property type="entry name" value="PHOSPHOLIPASE_CARBOXYLESTERASE SUPERFAMILY (AFU_ORTHOLOGUE AFUA_5G09340)"/>
    <property type="match status" value="1"/>
</dbReference>
<accession>A0AAW1QE44</accession>
<protein>
    <recommendedName>
        <fullName evidence="2">Phospholipase/carboxylesterase/thioesterase domain-containing protein</fullName>
    </recommendedName>
</protein>
<dbReference type="SUPFAM" id="SSF53474">
    <property type="entry name" value="alpha/beta-Hydrolases"/>
    <property type="match status" value="1"/>
</dbReference>
<dbReference type="InterPro" id="IPR050565">
    <property type="entry name" value="LYPA1-2/EST-like"/>
</dbReference>
<evidence type="ECO:0000256" key="1">
    <source>
        <dbReference type="ARBA" id="ARBA00006499"/>
    </source>
</evidence>
<organism evidence="3 4">
    <name type="scientific">[Myrmecia] bisecta</name>
    <dbReference type="NCBI Taxonomy" id="41462"/>
    <lineage>
        <taxon>Eukaryota</taxon>
        <taxon>Viridiplantae</taxon>
        <taxon>Chlorophyta</taxon>
        <taxon>core chlorophytes</taxon>
        <taxon>Trebouxiophyceae</taxon>
        <taxon>Trebouxiales</taxon>
        <taxon>Trebouxiaceae</taxon>
        <taxon>Myrmecia</taxon>
    </lineage>
</organism>
<evidence type="ECO:0000259" key="2">
    <source>
        <dbReference type="Pfam" id="PF02230"/>
    </source>
</evidence>
<dbReference type="InterPro" id="IPR003140">
    <property type="entry name" value="PLipase/COase/thioEstase"/>
</dbReference>
<evidence type="ECO:0000313" key="4">
    <source>
        <dbReference type="Proteomes" id="UP001489004"/>
    </source>
</evidence>
<dbReference type="PANTHER" id="PTHR10655">
    <property type="entry name" value="LYSOPHOSPHOLIPASE-RELATED"/>
    <property type="match status" value="1"/>
</dbReference>
<proteinExistence type="inferred from homology"/>
<gene>
    <name evidence="3" type="ORF">WJX72_001109</name>
</gene>
<comment type="similarity">
    <text evidence="1">Belongs to the AB hydrolase superfamily. AB hydrolase 2 family.</text>
</comment>
<dbReference type="EMBL" id="JALJOR010000003">
    <property type="protein sequence ID" value="KAK9819687.1"/>
    <property type="molecule type" value="Genomic_DNA"/>
</dbReference>
<sequence length="276" mass="30031">MTISLPLQQHSGLQRGYIYNPSIDGVDENLLILFHGLGDRPDPYGRLTKTMVLPQTASLAVAGPMEIPETGGGSAWITCYDEEWDEIQPSPAERRRIDSLAKTRGLLMELLDKLHSQCGWPYRRMHLFGFSQGGTVALDLAKTCRGEKRLGSCVSISGALMEEQLYGAADKAAPKSGTPVLITHGDHDDTVTRAHMKECVVRLKEEGCDVEFETLSDKGHGMLSSEAEMRLIMAFWARCLSRRPQAAPGADFVEVTGGAERVLQSAAAQNAAGQSS</sequence>
<reference evidence="3 4" key="1">
    <citation type="journal article" date="2024" name="Nat. Commun.">
        <title>Phylogenomics reveals the evolutionary origins of lichenization in chlorophyte algae.</title>
        <authorList>
            <person name="Puginier C."/>
            <person name="Libourel C."/>
            <person name="Otte J."/>
            <person name="Skaloud P."/>
            <person name="Haon M."/>
            <person name="Grisel S."/>
            <person name="Petersen M."/>
            <person name="Berrin J.G."/>
            <person name="Delaux P.M."/>
            <person name="Dal Grande F."/>
            <person name="Keller J."/>
        </authorList>
    </citation>
    <scope>NUCLEOTIDE SEQUENCE [LARGE SCALE GENOMIC DNA]</scope>
    <source>
        <strain evidence="3 4">SAG 2043</strain>
    </source>
</reference>
<evidence type="ECO:0000313" key="3">
    <source>
        <dbReference type="EMBL" id="KAK9819687.1"/>
    </source>
</evidence>
<name>A0AAW1QE44_9CHLO</name>
<dbReference type="InterPro" id="IPR029058">
    <property type="entry name" value="AB_hydrolase_fold"/>
</dbReference>
<dbReference type="AlphaFoldDB" id="A0AAW1QE44"/>
<dbReference type="Pfam" id="PF02230">
    <property type="entry name" value="Abhydrolase_2"/>
    <property type="match status" value="1"/>
</dbReference>
<dbReference type="GO" id="GO:0008474">
    <property type="term" value="F:palmitoyl-(protein) hydrolase activity"/>
    <property type="evidence" value="ECO:0007669"/>
    <property type="project" value="TreeGrafter"/>
</dbReference>
<dbReference type="GO" id="GO:0005737">
    <property type="term" value="C:cytoplasm"/>
    <property type="evidence" value="ECO:0007669"/>
    <property type="project" value="TreeGrafter"/>
</dbReference>
<feature type="domain" description="Phospholipase/carboxylesterase/thioesterase" evidence="2">
    <location>
        <begin position="28"/>
        <end position="235"/>
    </location>
</feature>